<dbReference type="GeneID" id="126880743"/>
<accession>A0ABM5JS32</accession>
<dbReference type="InterPro" id="IPR036397">
    <property type="entry name" value="RNaseH_sf"/>
</dbReference>
<proteinExistence type="predicted"/>
<dbReference type="CDD" id="cd09276">
    <property type="entry name" value="Rnase_HI_RT_non_LTR"/>
    <property type="match status" value="1"/>
</dbReference>
<evidence type="ECO:0000313" key="3">
    <source>
        <dbReference type="Proteomes" id="UP001652700"/>
    </source>
</evidence>
<keyword evidence="3" id="KW-1185">Reference proteome</keyword>
<dbReference type="EnsemblMetazoa" id="XM_050644790.1">
    <property type="protein sequence ID" value="XP_050500747.1"/>
    <property type="gene ID" value="LOC126880743"/>
</dbReference>
<dbReference type="Proteomes" id="UP001652700">
    <property type="component" value="Unplaced"/>
</dbReference>
<name>A0ABM5JS32_DIAVI</name>
<evidence type="ECO:0000259" key="1">
    <source>
        <dbReference type="PROSITE" id="PS50879"/>
    </source>
</evidence>
<organism evidence="2 3">
    <name type="scientific">Diabrotica virgifera virgifera</name>
    <name type="common">western corn rootworm</name>
    <dbReference type="NCBI Taxonomy" id="50390"/>
    <lineage>
        <taxon>Eukaryota</taxon>
        <taxon>Metazoa</taxon>
        <taxon>Ecdysozoa</taxon>
        <taxon>Arthropoda</taxon>
        <taxon>Hexapoda</taxon>
        <taxon>Insecta</taxon>
        <taxon>Pterygota</taxon>
        <taxon>Neoptera</taxon>
        <taxon>Endopterygota</taxon>
        <taxon>Coleoptera</taxon>
        <taxon>Polyphaga</taxon>
        <taxon>Cucujiformia</taxon>
        <taxon>Chrysomeloidea</taxon>
        <taxon>Chrysomelidae</taxon>
        <taxon>Galerucinae</taxon>
        <taxon>Diabroticina</taxon>
        <taxon>Diabroticites</taxon>
        <taxon>Diabrotica</taxon>
    </lineage>
</organism>
<dbReference type="Pfam" id="PF00075">
    <property type="entry name" value="RNase_H"/>
    <property type="match status" value="1"/>
</dbReference>
<dbReference type="Gene3D" id="3.30.420.10">
    <property type="entry name" value="Ribonuclease H-like superfamily/Ribonuclease H"/>
    <property type="match status" value="1"/>
</dbReference>
<dbReference type="InterPro" id="IPR002156">
    <property type="entry name" value="RNaseH_domain"/>
</dbReference>
<sequence length="106" mass="11595">MTSIFTAELYAILKAVEVPMQGTKNLAICTDSLSSINSIRKMYTPNPIVNKIHEKCTALAKSNTSVSIIFNPSHVGIKGNENADHAAKEARCSDLTDENIQLFQDI</sequence>
<dbReference type="SUPFAM" id="SSF53098">
    <property type="entry name" value="Ribonuclease H-like"/>
    <property type="match status" value="1"/>
</dbReference>
<feature type="domain" description="RNase H type-1" evidence="1">
    <location>
        <begin position="1"/>
        <end position="92"/>
    </location>
</feature>
<protein>
    <recommendedName>
        <fullName evidence="1">RNase H type-1 domain-containing protein</fullName>
    </recommendedName>
</protein>
<dbReference type="InterPro" id="IPR012337">
    <property type="entry name" value="RNaseH-like_sf"/>
</dbReference>
<dbReference type="RefSeq" id="XP_050500747.1">
    <property type="nucleotide sequence ID" value="XM_050644790.1"/>
</dbReference>
<reference evidence="2" key="1">
    <citation type="submission" date="2025-05" db="UniProtKB">
        <authorList>
            <consortium name="EnsemblMetazoa"/>
        </authorList>
    </citation>
    <scope>IDENTIFICATION</scope>
</reference>
<evidence type="ECO:0000313" key="2">
    <source>
        <dbReference type="EnsemblMetazoa" id="XP_050500747.1"/>
    </source>
</evidence>
<dbReference type="PROSITE" id="PS50879">
    <property type="entry name" value="RNASE_H_1"/>
    <property type="match status" value="1"/>
</dbReference>